<evidence type="ECO:0000313" key="4">
    <source>
        <dbReference type="Proteomes" id="UP000694397"/>
    </source>
</evidence>
<dbReference type="GO" id="GO:0005886">
    <property type="term" value="C:plasma membrane"/>
    <property type="evidence" value="ECO:0007669"/>
    <property type="project" value="TreeGrafter"/>
</dbReference>
<dbReference type="Pfam" id="PF09069">
    <property type="entry name" value="EF-hand_3"/>
    <property type="match status" value="1"/>
</dbReference>
<reference evidence="3" key="2">
    <citation type="submission" date="2025-08" db="UniProtKB">
        <authorList>
            <consortium name="Ensembl"/>
        </authorList>
    </citation>
    <scope>IDENTIFICATION</scope>
</reference>
<sequence length="254" mass="28401">KIEDHNTQTTCWDHPKMTELFHSLADLNSVRFSAYRTAMKVRRLQKALCLDLLDLSMAQSIFERHELTNGKLLDIPQVIGCLSSMYQCLARRHKELVDILLCVDLCLNWLLNVYDIGRSGMIQALSMKIGLLSLSKGHLEEKYQYLIRQVAAPEESCDHRQLGTLLHSIIQIPRQLGEVAAFGGGNIEPSVRSCFQHVCAASCSQNTHTNEPDSALLHVNRETSTHSTGLCIMGFIPAHMPTLTGTVSGYSIHM</sequence>
<dbReference type="GeneTree" id="ENSGT00940000153467"/>
<dbReference type="Gene3D" id="1.10.238.10">
    <property type="entry name" value="EF-hand"/>
    <property type="match status" value="2"/>
</dbReference>
<dbReference type="CDD" id="cd16242">
    <property type="entry name" value="EFh_DMD_like"/>
    <property type="match status" value="1"/>
</dbReference>
<dbReference type="GO" id="GO:0099536">
    <property type="term" value="P:synaptic signaling"/>
    <property type="evidence" value="ECO:0007669"/>
    <property type="project" value="TreeGrafter"/>
</dbReference>
<dbReference type="Ensembl" id="ENSSFOT00015019890.2">
    <property type="protein sequence ID" value="ENSSFOP00015019663.2"/>
    <property type="gene ID" value="ENSSFOG00015012636.2"/>
</dbReference>
<dbReference type="GO" id="GO:0045202">
    <property type="term" value="C:synapse"/>
    <property type="evidence" value="ECO:0007669"/>
    <property type="project" value="GOC"/>
</dbReference>
<dbReference type="Proteomes" id="UP000694397">
    <property type="component" value="Chromosome 15"/>
</dbReference>
<keyword evidence="4" id="KW-1185">Reference proteome</keyword>
<dbReference type="InterPro" id="IPR050774">
    <property type="entry name" value="KCMF1/Dystrophin"/>
</dbReference>
<name>A0A8C9RN07_SCLFO</name>
<dbReference type="InterPro" id="IPR015153">
    <property type="entry name" value="EF-hand_dom_typ1"/>
</dbReference>
<evidence type="ECO:0008006" key="5">
    <source>
        <dbReference type="Google" id="ProtNLM"/>
    </source>
</evidence>
<evidence type="ECO:0000259" key="1">
    <source>
        <dbReference type="Pfam" id="PF09068"/>
    </source>
</evidence>
<dbReference type="AlphaFoldDB" id="A0A8C9RN07"/>
<dbReference type="SUPFAM" id="SSF47473">
    <property type="entry name" value="EF-hand"/>
    <property type="match status" value="2"/>
</dbReference>
<feature type="domain" description="EF-hand" evidence="2">
    <location>
        <begin position="139"/>
        <end position="205"/>
    </location>
</feature>
<dbReference type="PANTHER" id="PTHR12268:SF26">
    <property type="entry name" value="UTROPHIN"/>
    <property type="match status" value="1"/>
</dbReference>
<dbReference type="InterPro" id="IPR015154">
    <property type="entry name" value="EF-hand_dom_typ2"/>
</dbReference>
<feature type="domain" description="EF-hand" evidence="1">
    <location>
        <begin position="18"/>
        <end position="135"/>
    </location>
</feature>
<evidence type="ECO:0000259" key="2">
    <source>
        <dbReference type="Pfam" id="PF09069"/>
    </source>
</evidence>
<reference evidence="3 4" key="1">
    <citation type="submission" date="2019-04" db="EMBL/GenBank/DDBJ databases">
        <authorList>
            <consortium name="Wellcome Sanger Institute Data Sharing"/>
        </authorList>
    </citation>
    <scope>NUCLEOTIDE SEQUENCE [LARGE SCALE GENOMIC DNA]</scope>
</reference>
<proteinExistence type="predicted"/>
<organism evidence="3 4">
    <name type="scientific">Scleropages formosus</name>
    <name type="common">Asian bonytongue</name>
    <name type="synonym">Osteoglossum formosum</name>
    <dbReference type="NCBI Taxonomy" id="113540"/>
    <lineage>
        <taxon>Eukaryota</taxon>
        <taxon>Metazoa</taxon>
        <taxon>Chordata</taxon>
        <taxon>Craniata</taxon>
        <taxon>Vertebrata</taxon>
        <taxon>Euteleostomi</taxon>
        <taxon>Actinopterygii</taxon>
        <taxon>Neopterygii</taxon>
        <taxon>Teleostei</taxon>
        <taxon>Osteoglossocephala</taxon>
        <taxon>Osteoglossomorpha</taxon>
        <taxon>Osteoglossiformes</taxon>
        <taxon>Osteoglossidae</taxon>
        <taxon>Scleropages</taxon>
    </lineage>
</organism>
<dbReference type="OrthoDB" id="8912996at2759"/>
<protein>
    <recommendedName>
        <fullName evidence="5">Utrophin-like</fullName>
    </recommendedName>
</protein>
<dbReference type="PANTHER" id="PTHR12268">
    <property type="entry name" value="E3 UBIQUITIN-PROTEIN LIGASE KCMF1"/>
    <property type="match status" value="1"/>
</dbReference>
<reference evidence="3" key="3">
    <citation type="submission" date="2025-09" db="UniProtKB">
        <authorList>
            <consortium name="Ensembl"/>
        </authorList>
    </citation>
    <scope>IDENTIFICATION</scope>
</reference>
<dbReference type="Pfam" id="PF09068">
    <property type="entry name" value="EF-hand_2"/>
    <property type="match status" value="1"/>
</dbReference>
<dbReference type="InterPro" id="IPR011992">
    <property type="entry name" value="EF-hand-dom_pair"/>
</dbReference>
<evidence type="ECO:0000313" key="3">
    <source>
        <dbReference type="Ensembl" id="ENSSFOP00015019663.2"/>
    </source>
</evidence>
<accession>A0A8C9RN07</accession>